<dbReference type="Pfam" id="PF03237">
    <property type="entry name" value="Terminase_6N"/>
    <property type="match status" value="1"/>
</dbReference>
<comment type="caution">
    <text evidence="1">The sequence shown here is derived from an EMBL/GenBank/DDBJ whole genome shotgun (WGS) entry which is preliminary data.</text>
</comment>
<dbReference type="NCBIfam" id="NF033889">
    <property type="entry name" value="termin_lrg_T7"/>
    <property type="match status" value="1"/>
</dbReference>
<dbReference type="Proteomes" id="UP000823630">
    <property type="component" value="Unassembled WGS sequence"/>
</dbReference>
<proteinExistence type="predicted"/>
<dbReference type="SUPFAM" id="SSF52540">
    <property type="entry name" value="P-loop containing nucleoside triphosphate hydrolases"/>
    <property type="match status" value="1"/>
</dbReference>
<dbReference type="EMBL" id="JADINC010000055">
    <property type="protein sequence ID" value="MBO8425515.1"/>
    <property type="molecule type" value="Genomic_DNA"/>
</dbReference>
<dbReference type="InterPro" id="IPR047987">
    <property type="entry name" value="Gp19-like_virus"/>
</dbReference>
<dbReference type="Gene3D" id="3.40.50.300">
    <property type="entry name" value="P-loop containing nucleotide triphosphate hydrolases"/>
    <property type="match status" value="1"/>
</dbReference>
<reference evidence="1" key="2">
    <citation type="journal article" date="2021" name="PeerJ">
        <title>Extensive microbial diversity within the chicken gut microbiome revealed by metagenomics and culture.</title>
        <authorList>
            <person name="Gilroy R."/>
            <person name="Ravi A."/>
            <person name="Getino M."/>
            <person name="Pursley I."/>
            <person name="Horton D.L."/>
            <person name="Alikhan N.F."/>
            <person name="Baker D."/>
            <person name="Gharbi K."/>
            <person name="Hall N."/>
            <person name="Watson M."/>
            <person name="Adriaenssens E.M."/>
            <person name="Foster-Nyarko E."/>
            <person name="Jarju S."/>
            <person name="Secka A."/>
            <person name="Antonio M."/>
            <person name="Oren A."/>
            <person name="Chaudhuri R.R."/>
            <person name="La Ragione R."/>
            <person name="Hildebrand F."/>
            <person name="Pallen M.J."/>
        </authorList>
    </citation>
    <scope>NUCLEOTIDE SEQUENCE</scope>
    <source>
        <strain evidence="1">8207</strain>
    </source>
</reference>
<dbReference type="AlphaFoldDB" id="A0A9D9DG36"/>
<name>A0A9D9DG36_9PROT</name>
<sequence>MKHAMITEFYNFLDEWNAILNLTTPAHHRQIMEFLVSVLESSPHRGLLMAFRHSGKSTVVGIFAACVLLMRPETRILILSAENSLASRMVSHIRHILENHPRCSDLIPQTKKEWASGRITVNRPIGIREPSVICQGIHGNITGMRADLIICDDIEVPNTSNTAQKRATLRERLRELDFILSPTGTMIYIGTPHTMDTIYRTCDPD</sequence>
<protein>
    <submittedName>
        <fullName evidence="1">Phage terminase large subunit</fullName>
    </submittedName>
</protein>
<organism evidence="1 2">
    <name type="scientific">Candidatus Enterousia avistercoris</name>
    <dbReference type="NCBI Taxonomy" id="2840788"/>
    <lineage>
        <taxon>Bacteria</taxon>
        <taxon>Pseudomonadati</taxon>
        <taxon>Pseudomonadota</taxon>
        <taxon>Alphaproteobacteria</taxon>
        <taxon>Candidatus Enterousia</taxon>
    </lineage>
</organism>
<gene>
    <name evidence="1" type="primary">terL</name>
    <name evidence="1" type="ORF">IAC69_03500</name>
</gene>
<evidence type="ECO:0000313" key="1">
    <source>
        <dbReference type="EMBL" id="MBO8425515.1"/>
    </source>
</evidence>
<evidence type="ECO:0000313" key="2">
    <source>
        <dbReference type="Proteomes" id="UP000823630"/>
    </source>
</evidence>
<dbReference type="InterPro" id="IPR027417">
    <property type="entry name" value="P-loop_NTPase"/>
</dbReference>
<accession>A0A9D9DG36</accession>
<reference evidence="1" key="1">
    <citation type="submission" date="2020-10" db="EMBL/GenBank/DDBJ databases">
        <authorList>
            <person name="Gilroy R."/>
        </authorList>
    </citation>
    <scope>NUCLEOTIDE SEQUENCE</scope>
    <source>
        <strain evidence="1">8207</strain>
    </source>
</reference>